<comment type="caution">
    <text evidence="10">Lacks conserved residue(s) required for the propagation of feature annotation.</text>
</comment>
<keyword evidence="12" id="KW-1185">Reference proteome</keyword>
<dbReference type="GO" id="GO:0034625">
    <property type="term" value="P:fatty acid elongation, monounsaturated fatty acid"/>
    <property type="evidence" value="ECO:0007669"/>
    <property type="project" value="TreeGrafter"/>
</dbReference>
<dbReference type="EC" id="2.3.1.199" evidence="10"/>
<dbReference type="PANTHER" id="PTHR11157:SF126">
    <property type="entry name" value="ELONGATION OF VERY LONG CHAIN FATTY ACIDS PROTEIN"/>
    <property type="match status" value="1"/>
</dbReference>
<name>A0A7K6L3C5_9CORV</name>
<sequence>VFCFPDPRTDPWPLVYSPLPVTLVFTCCLSVVALGPSYMRQRLELRALLVTYNLPMVALSTYKFYEVRRLLVLANYSCPCQPVDYSRSELGMRMARACWWFFFSEVIELLDPGRRAQPLSGTGAGNRYFLVRKGQSARTDQVTFLHMYHHGSMLFNWRSGVKYVTEGQAFFIGMLNSLVHIFMDGYYALASLGPQMCWVEAFPDLAASFFHLFHCQFVAIAAHSSFSLFTECPFPDGFDTTVFLHILALFLYLCYRTYVRGKQ</sequence>
<keyword evidence="4 10" id="KW-0812">Transmembrane</keyword>
<gene>
    <name evidence="11" type="primary">Elovl4_0</name>
    <name evidence="11" type="ORF">FALFRO_R08242</name>
</gene>
<evidence type="ECO:0000256" key="1">
    <source>
        <dbReference type="ARBA" id="ARBA00004141"/>
    </source>
</evidence>
<keyword evidence="2 10" id="KW-0444">Lipid biosynthesis</keyword>
<evidence type="ECO:0000313" key="12">
    <source>
        <dbReference type="Proteomes" id="UP000534626"/>
    </source>
</evidence>
<reference evidence="11 12" key="1">
    <citation type="submission" date="2019-09" db="EMBL/GenBank/DDBJ databases">
        <title>Bird 10,000 Genomes (B10K) Project - Family phase.</title>
        <authorList>
            <person name="Zhang G."/>
        </authorList>
    </citation>
    <scope>NUCLEOTIDE SEQUENCE [LARGE SCALE GENOMIC DNA]</scope>
    <source>
        <strain evidence="11">B10K-DU-029-77</strain>
    </source>
</reference>
<dbReference type="OrthoDB" id="434092at2759"/>
<comment type="subcellular location">
    <subcellularLocation>
        <location evidence="1">Membrane</location>
        <topology evidence="1">Multi-pass membrane protein</topology>
    </subcellularLocation>
</comment>
<dbReference type="Proteomes" id="UP000534626">
    <property type="component" value="Unassembled WGS sequence"/>
</dbReference>
<feature type="non-terminal residue" evidence="11">
    <location>
        <position position="1"/>
    </location>
</feature>
<keyword evidence="6 10" id="KW-1133">Transmembrane helix</keyword>
<feature type="transmembrane region" description="Helical" evidence="10">
    <location>
        <begin position="201"/>
        <end position="222"/>
    </location>
</feature>
<keyword evidence="9 10" id="KW-0275">Fatty acid biosynthesis</keyword>
<dbReference type="InterPro" id="IPR002076">
    <property type="entry name" value="ELO_fam"/>
</dbReference>
<evidence type="ECO:0000256" key="5">
    <source>
        <dbReference type="ARBA" id="ARBA00022832"/>
    </source>
</evidence>
<comment type="catalytic activity">
    <reaction evidence="10">
        <text>a very-long-chain acyl-CoA + malonyl-CoA + H(+) = a very-long-chain 3-oxoacyl-CoA + CO2 + CoA</text>
        <dbReference type="Rhea" id="RHEA:32727"/>
        <dbReference type="ChEBI" id="CHEBI:15378"/>
        <dbReference type="ChEBI" id="CHEBI:16526"/>
        <dbReference type="ChEBI" id="CHEBI:57287"/>
        <dbReference type="ChEBI" id="CHEBI:57384"/>
        <dbReference type="ChEBI" id="CHEBI:90725"/>
        <dbReference type="ChEBI" id="CHEBI:90736"/>
        <dbReference type="EC" id="2.3.1.199"/>
    </reaction>
</comment>
<dbReference type="GO" id="GO:0042761">
    <property type="term" value="P:very long-chain fatty acid biosynthetic process"/>
    <property type="evidence" value="ECO:0007669"/>
    <property type="project" value="TreeGrafter"/>
</dbReference>
<dbReference type="AlphaFoldDB" id="A0A7K6L3C5"/>
<dbReference type="GO" id="GO:0009922">
    <property type="term" value="F:fatty acid elongase activity"/>
    <property type="evidence" value="ECO:0007669"/>
    <property type="project" value="UniProtKB-EC"/>
</dbReference>
<dbReference type="GO" id="GO:0034626">
    <property type="term" value="P:fatty acid elongation, polyunsaturated fatty acid"/>
    <property type="evidence" value="ECO:0007669"/>
    <property type="project" value="TreeGrafter"/>
</dbReference>
<feature type="transmembrane region" description="Helical" evidence="10">
    <location>
        <begin position="242"/>
        <end position="259"/>
    </location>
</feature>
<dbReference type="EMBL" id="VZRV01003470">
    <property type="protein sequence ID" value="NWW19209.1"/>
    <property type="molecule type" value="Genomic_DNA"/>
</dbReference>
<evidence type="ECO:0000256" key="4">
    <source>
        <dbReference type="ARBA" id="ARBA00022692"/>
    </source>
</evidence>
<comment type="similarity">
    <text evidence="10">Belongs to the ELO family.</text>
</comment>
<dbReference type="Pfam" id="PF01151">
    <property type="entry name" value="ELO"/>
    <property type="match status" value="2"/>
</dbReference>
<keyword evidence="3 10" id="KW-0808">Transferase</keyword>
<dbReference type="GO" id="GO:0019367">
    <property type="term" value="P:fatty acid elongation, saturated fatty acid"/>
    <property type="evidence" value="ECO:0007669"/>
    <property type="project" value="TreeGrafter"/>
</dbReference>
<evidence type="ECO:0000256" key="7">
    <source>
        <dbReference type="ARBA" id="ARBA00023098"/>
    </source>
</evidence>
<feature type="non-terminal residue" evidence="11">
    <location>
        <position position="263"/>
    </location>
</feature>
<proteinExistence type="inferred from homology"/>
<keyword evidence="7 10" id="KW-0443">Lipid metabolism</keyword>
<comment type="caution">
    <text evidence="11">The sequence shown here is derived from an EMBL/GenBank/DDBJ whole genome shotgun (WGS) entry which is preliminary data.</text>
</comment>
<evidence type="ECO:0000256" key="3">
    <source>
        <dbReference type="ARBA" id="ARBA00022679"/>
    </source>
</evidence>
<keyword evidence="8 10" id="KW-0472">Membrane</keyword>
<evidence type="ECO:0000256" key="10">
    <source>
        <dbReference type="RuleBase" id="RU361115"/>
    </source>
</evidence>
<protein>
    <recommendedName>
        <fullName evidence="10">Elongation of very long chain fatty acids protein</fullName>
        <ecNumber evidence="10">2.3.1.199</ecNumber>
    </recommendedName>
    <alternativeName>
        <fullName evidence="10">Very-long-chain 3-oxoacyl-CoA synthase</fullName>
    </alternativeName>
</protein>
<dbReference type="GO" id="GO:0030148">
    <property type="term" value="P:sphingolipid biosynthetic process"/>
    <property type="evidence" value="ECO:0007669"/>
    <property type="project" value="TreeGrafter"/>
</dbReference>
<dbReference type="PANTHER" id="PTHR11157">
    <property type="entry name" value="FATTY ACID ACYL TRANSFERASE-RELATED"/>
    <property type="match status" value="1"/>
</dbReference>
<evidence type="ECO:0000256" key="8">
    <source>
        <dbReference type="ARBA" id="ARBA00023136"/>
    </source>
</evidence>
<keyword evidence="5 10" id="KW-0276">Fatty acid metabolism</keyword>
<evidence type="ECO:0000256" key="2">
    <source>
        <dbReference type="ARBA" id="ARBA00022516"/>
    </source>
</evidence>
<evidence type="ECO:0000313" key="11">
    <source>
        <dbReference type="EMBL" id="NWW19209.1"/>
    </source>
</evidence>
<accession>A0A7K6L3C5</accession>
<evidence type="ECO:0000256" key="9">
    <source>
        <dbReference type="ARBA" id="ARBA00023160"/>
    </source>
</evidence>
<evidence type="ECO:0000256" key="6">
    <source>
        <dbReference type="ARBA" id="ARBA00022989"/>
    </source>
</evidence>
<organism evidence="11 12">
    <name type="scientific">Falcunculus frontatus</name>
    <name type="common">Eastern shriketit</name>
    <dbReference type="NCBI Taxonomy" id="254539"/>
    <lineage>
        <taxon>Eukaryota</taxon>
        <taxon>Metazoa</taxon>
        <taxon>Chordata</taxon>
        <taxon>Craniata</taxon>
        <taxon>Vertebrata</taxon>
        <taxon>Euteleostomi</taxon>
        <taxon>Archelosauria</taxon>
        <taxon>Archosauria</taxon>
        <taxon>Dinosauria</taxon>
        <taxon>Saurischia</taxon>
        <taxon>Theropoda</taxon>
        <taxon>Coelurosauria</taxon>
        <taxon>Aves</taxon>
        <taxon>Neognathae</taxon>
        <taxon>Neoaves</taxon>
        <taxon>Telluraves</taxon>
        <taxon>Australaves</taxon>
        <taxon>Passeriformes</taxon>
        <taxon>Corvoidea</taxon>
        <taxon>Pachycephalidae</taxon>
        <taxon>Falcunculus</taxon>
    </lineage>
</organism>
<dbReference type="GO" id="GO:0005789">
    <property type="term" value="C:endoplasmic reticulum membrane"/>
    <property type="evidence" value="ECO:0007669"/>
    <property type="project" value="TreeGrafter"/>
</dbReference>
<feature type="transmembrane region" description="Helical" evidence="10">
    <location>
        <begin position="14"/>
        <end position="35"/>
    </location>
</feature>